<protein>
    <submittedName>
        <fullName evidence="2">Uncharacterized protein</fullName>
    </submittedName>
</protein>
<reference evidence="2 3" key="1">
    <citation type="submission" date="2014-04" db="EMBL/GenBank/DDBJ databases">
        <authorList>
            <consortium name="DOE Joint Genome Institute"/>
            <person name="Kuo A."/>
            <person name="Girlanda M."/>
            <person name="Perotto S."/>
            <person name="Kohler A."/>
            <person name="Nagy L.G."/>
            <person name="Floudas D."/>
            <person name="Copeland A."/>
            <person name="Barry K.W."/>
            <person name="Cichocki N."/>
            <person name="Veneault-Fourrey C."/>
            <person name="LaButti K."/>
            <person name="Lindquist E.A."/>
            <person name="Lipzen A."/>
            <person name="Lundell T."/>
            <person name="Morin E."/>
            <person name="Murat C."/>
            <person name="Sun H."/>
            <person name="Tunlid A."/>
            <person name="Henrissat B."/>
            <person name="Grigoriev I.V."/>
            <person name="Hibbett D.S."/>
            <person name="Martin F."/>
            <person name="Nordberg H.P."/>
            <person name="Cantor M.N."/>
            <person name="Hua S.X."/>
        </authorList>
    </citation>
    <scope>NUCLEOTIDE SEQUENCE [LARGE SCALE GENOMIC DNA]</scope>
    <source>
        <strain evidence="2 3">MUT 4182</strain>
    </source>
</reference>
<accession>A0A0C3QRP6</accession>
<reference evidence="3" key="2">
    <citation type="submission" date="2015-01" db="EMBL/GenBank/DDBJ databases">
        <title>Evolutionary Origins and Diversification of the Mycorrhizal Mutualists.</title>
        <authorList>
            <consortium name="DOE Joint Genome Institute"/>
            <consortium name="Mycorrhizal Genomics Consortium"/>
            <person name="Kohler A."/>
            <person name="Kuo A."/>
            <person name="Nagy L.G."/>
            <person name="Floudas D."/>
            <person name="Copeland A."/>
            <person name="Barry K.W."/>
            <person name="Cichocki N."/>
            <person name="Veneault-Fourrey C."/>
            <person name="LaButti K."/>
            <person name="Lindquist E.A."/>
            <person name="Lipzen A."/>
            <person name="Lundell T."/>
            <person name="Morin E."/>
            <person name="Murat C."/>
            <person name="Riley R."/>
            <person name="Ohm R."/>
            <person name="Sun H."/>
            <person name="Tunlid A."/>
            <person name="Henrissat B."/>
            <person name="Grigoriev I.V."/>
            <person name="Hibbett D.S."/>
            <person name="Martin F."/>
        </authorList>
    </citation>
    <scope>NUCLEOTIDE SEQUENCE [LARGE SCALE GENOMIC DNA]</scope>
    <source>
        <strain evidence="3">MUT 4182</strain>
    </source>
</reference>
<dbReference type="AlphaFoldDB" id="A0A0C3QRP6"/>
<feature type="region of interest" description="Disordered" evidence="1">
    <location>
        <begin position="1"/>
        <end position="123"/>
    </location>
</feature>
<evidence type="ECO:0000313" key="3">
    <source>
        <dbReference type="Proteomes" id="UP000054248"/>
    </source>
</evidence>
<organism evidence="2 3">
    <name type="scientific">Tulasnella calospora MUT 4182</name>
    <dbReference type="NCBI Taxonomy" id="1051891"/>
    <lineage>
        <taxon>Eukaryota</taxon>
        <taxon>Fungi</taxon>
        <taxon>Dikarya</taxon>
        <taxon>Basidiomycota</taxon>
        <taxon>Agaricomycotina</taxon>
        <taxon>Agaricomycetes</taxon>
        <taxon>Cantharellales</taxon>
        <taxon>Tulasnellaceae</taxon>
        <taxon>Tulasnella</taxon>
    </lineage>
</organism>
<evidence type="ECO:0000256" key="1">
    <source>
        <dbReference type="SAM" id="MobiDB-lite"/>
    </source>
</evidence>
<dbReference type="EMBL" id="KN822971">
    <property type="protein sequence ID" value="KIO30504.1"/>
    <property type="molecule type" value="Genomic_DNA"/>
</dbReference>
<dbReference type="Proteomes" id="UP000054248">
    <property type="component" value="Unassembled WGS sequence"/>
</dbReference>
<evidence type="ECO:0000313" key="2">
    <source>
        <dbReference type="EMBL" id="KIO30504.1"/>
    </source>
</evidence>
<feature type="compositionally biased region" description="Basic residues" evidence="1">
    <location>
        <begin position="55"/>
        <end position="74"/>
    </location>
</feature>
<dbReference type="HOGENOM" id="CLU_2016899_0_0_1"/>
<gene>
    <name evidence="2" type="ORF">M407DRAFT_242163</name>
</gene>
<sequence>MFGNGNSRTRRSRQGGPLAGPATTSRSRGGLGRMFRRNRPTKTNDLKTFVDPHMPPKRRTEARRRLGLGTRSKRNAPIATTRKAPLSVRLRSMFHRNGTRTRSPGVGVGRSTRSRNPFARRAY</sequence>
<proteinExistence type="predicted"/>
<name>A0A0C3QRP6_9AGAM</name>
<keyword evidence="3" id="KW-1185">Reference proteome</keyword>
<dbReference type="OrthoDB" id="3209241at2759"/>